<dbReference type="OrthoDB" id="6781545at2759"/>
<sequence length="332" mass="34282">MHKFVCHDFCYNLIYSDPSYLQSLKISCINISDIEKQIITSNTAVTSIGSYYYIDTLANFLKMFKFFVIVASVVAFSSAGVVKQGQEHVVLEPHSEGSFSFSSFEGGFDGKGGFHGGFEGNYEGKGGNGAELSSLAHTSAAQAKNAVRSQHTAGTQAAFGVKSSLASAALGAAHAAQAALVGRQALVGNLKRQLQDAQAQLQVEIAQFQQTQAAAQAAEESSHQAQAQVNTLSAALAAAQGGAQHASQAAAEAAHAAAAQHSMVVEAKQRLNQIVAQLQGSLGELHETEAAAQKAAQSAHLAQSNAAAAGAAAVAAGSKGGYSSYGHGRNHY</sequence>
<dbReference type="Pfam" id="PF05335">
    <property type="entry name" value="DUF745"/>
    <property type="match status" value="1"/>
</dbReference>
<dbReference type="Proteomes" id="UP001153737">
    <property type="component" value="Chromosome 4"/>
</dbReference>
<accession>A0A9N9SFK1</accession>
<dbReference type="EMBL" id="OU896710">
    <property type="protein sequence ID" value="CAG9821212.1"/>
    <property type="molecule type" value="Genomic_DNA"/>
</dbReference>
<proteinExistence type="predicted"/>
<dbReference type="PANTHER" id="PTHR37161">
    <property type="entry name" value="HDC10475"/>
    <property type="match status" value="1"/>
</dbReference>
<organism evidence="2 3">
    <name type="scientific">Phaedon cochleariae</name>
    <name type="common">Mustard beetle</name>
    <dbReference type="NCBI Taxonomy" id="80249"/>
    <lineage>
        <taxon>Eukaryota</taxon>
        <taxon>Metazoa</taxon>
        <taxon>Ecdysozoa</taxon>
        <taxon>Arthropoda</taxon>
        <taxon>Hexapoda</taxon>
        <taxon>Insecta</taxon>
        <taxon>Pterygota</taxon>
        <taxon>Neoptera</taxon>
        <taxon>Endopterygota</taxon>
        <taxon>Coleoptera</taxon>
        <taxon>Polyphaga</taxon>
        <taxon>Cucujiformia</taxon>
        <taxon>Chrysomeloidea</taxon>
        <taxon>Chrysomelidae</taxon>
        <taxon>Chrysomelinae</taxon>
        <taxon>Chrysomelini</taxon>
        <taxon>Phaedon</taxon>
    </lineage>
</organism>
<evidence type="ECO:0000313" key="2">
    <source>
        <dbReference type="EMBL" id="CAG9821212.1"/>
    </source>
</evidence>
<evidence type="ECO:0000313" key="3">
    <source>
        <dbReference type="Proteomes" id="UP001153737"/>
    </source>
</evidence>
<protein>
    <submittedName>
        <fullName evidence="2">Uncharacterized protein</fullName>
    </submittedName>
</protein>
<reference evidence="2" key="1">
    <citation type="submission" date="2022-01" db="EMBL/GenBank/DDBJ databases">
        <authorList>
            <person name="King R."/>
        </authorList>
    </citation>
    <scope>NUCLEOTIDE SEQUENCE</scope>
</reference>
<reference evidence="2" key="2">
    <citation type="submission" date="2022-10" db="EMBL/GenBank/DDBJ databases">
        <authorList>
            <consortium name="ENA_rothamsted_submissions"/>
            <consortium name="culmorum"/>
            <person name="King R."/>
        </authorList>
    </citation>
    <scope>NUCLEOTIDE SEQUENCE</scope>
</reference>
<keyword evidence="1" id="KW-0175">Coiled coil</keyword>
<dbReference type="PANTHER" id="PTHR37161:SF3">
    <property type="entry name" value="HDC10475"/>
    <property type="match status" value="1"/>
</dbReference>
<name>A0A9N9SFK1_PHACE</name>
<dbReference type="InterPro" id="IPR007999">
    <property type="entry name" value="DUF745"/>
</dbReference>
<gene>
    <name evidence="2" type="ORF">PHAECO_LOCUS8211</name>
</gene>
<feature type="coiled-coil region" evidence="1">
    <location>
        <begin position="187"/>
        <end position="214"/>
    </location>
</feature>
<keyword evidence="3" id="KW-1185">Reference proteome</keyword>
<dbReference type="AlphaFoldDB" id="A0A9N9SFK1"/>
<evidence type="ECO:0000256" key="1">
    <source>
        <dbReference type="SAM" id="Coils"/>
    </source>
</evidence>